<keyword evidence="1" id="KW-0862">Zinc</keyword>
<evidence type="ECO:0000256" key="2">
    <source>
        <dbReference type="SAM" id="MobiDB-lite"/>
    </source>
</evidence>
<dbReference type="Proteomes" id="UP000240883">
    <property type="component" value="Unassembled WGS sequence"/>
</dbReference>
<keyword evidence="1" id="KW-0479">Metal-binding</keyword>
<organism evidence="4 5">
    <name type="scientific">Corynespora cassiicola Philippines</name>
    <dbReference type="NCBI Taxonomy" id="1448308"/>
    <lineage>
        <taxon>Eukaryota</taxon>
        <taxon>Fungi</taxon>
        <taxon>Dikarya</taxon>
        <taxon>Ascomycota</taxon>
        <taxon>Pezizomycotina</taxon>
        <taxon>Dothideomycetes</taxon>
        <taxon>Pleosporomycetidae</taxon>
        <taxon>Pleosporales</taxon>
        <taxon>Corynesporascaceae</taxon>
        <taxon>Corynespora</taxon>
    </lineage>
</organism>
<protein>
    <recommendedName>
        <fullName evidence="3">SWIM-type domain-containing protein</fullName>
    </recommendedName>
</protein>
<reference evidence="4 5" key="1">
    <citation type="journal article" date="2018" name="Front. Microbiol.">
        <title>Genome-Wide Analysis of Corynespora cassiicola Leaf Fall Disease Putative Effectors.</title>
        <authorList>
            <person name="Lopez D."/>
            <person name="Ribeiro S."/>
            <person name="Label P."/>
            <person name="Fumanal B."/>
            <person name="Venisse J.S."/>
            <person name="Kohler A."/>
            <person name="de Oliveira R.R."/>
            <person name="Labutti K."/>
            <person name="Lipzen A."/>
            <person name="Lail K."/>
            <person name="Bauer D."/>
            <person name="Ohm R.A."/>
            <person name="Barry K.W."/>
            <person name="Spatafora J."/>
            <person name="Grigoriev I.V."/>
            <person name="Martin F.M."/>
            <person name="Pujade-Renaud V."/>
        </authorList>
    </citation>
    <scope>NUCLEOTIDE SEQUENCE [LARGE SCALE GENOMIC DNA]</scope>
    <source>
        <strain evidence="4 5">Philippines</strain>
    </source>
</reference>
<dbReference type="EMBL" id="KZ678134">
    <property type="protein sequence ID" value="PSN67859.1"/>
    <property type="molecule type" value="Genomic_DNA"/>
</dbReference>
<keyword evidence="1" id="KW-0863">Zinc-finger</keyword>
<name>A0A2T2NR60_CORCC</name>
<dbReference type="PROSITE" id="PS50966">
    <property type="entry name" value="ZF_SWIM"/>
    <property type="match status" value="1"/>
</dbReference>
<accession>A0A2T2NR60</accession>
<dbReference type="OrthoDB" id="5413281at2759"/>
<evidence type="ECO:0000256" key="1">
    <source>
        <dbReference type="PROSITE-ProRule" id="PRU00325"/>
    </source>
</evidence>
<dbReference type="GO" id="GO:0008270">
    <property type="term" value="F:zinc ion binding"/>
    <property type="evidence" value="ECO:0007669"/>
    <property type="project" value="UniProtKB-KW"/>
</dbReference>
<proteinExistence type="predicted"/>
<evidence type="ECO:0000313" key="4">
    <source>
        <dbReference type="EMBL" id="PSN67859.1"/>
    </source>
</evidence>
<dbReference type="STRING" id="1448308.A0A2T2NR60"/>
<sequence length="322" mass="34821">MAQPLPASRGFITQLLNSLPIAPSAVDATNAAVSNPLDSAPDPVKKQLLALHVLFPNELLPALDLLDRRLITRFRIQKDPESSTKLTPQAIAAAGSEHGTESRIGGNRHGDKVAAESSIDEPNARSGETSTRQWHPSDAETQRVGSAPPHGEQATHVPQIIHREGQVARGVSALQHPLHAHEDRHCQHEGTPVYYVRSAQQRSSRFSTSYDATTCYEVRLTAWNCSCPAFAFASFPAVHPEPPAPVYNPDDHETWGTVGKDEDGNEEWSFGGISIGEGTPPVCKHLLACVLVERCAGLFGAFVEERNVDVLEAAGWAAGWSD</sequence>
<feature type="region of interest" description="Disordered" evidence="2">
    <location>
        <begin position="80"/>
        <end position="153"/>
    </location>
</feature>
<evidence type="ECO:0000313" key="5">
    <source>
        <dbReference type="Proteomes" id="UP000240883"/>
    </source>
</evidence>
<feature type="domain" description="SWIM-type" evidence="3">
    <location>
        <begin position="216"/>
        <end position="294"/>
    </location>
</feature>
<evidence type="ECO:0000259" key="3">
    <source>
        <dbReference type="PROSITE" id="PS50966"/>
    </source>
</evidence>
<keyword evidence="5" id="KW-1185">Reference proteome</keyword>
<dbReference type="AlphaFoldDB" id="A0A2T2NR60"/>
<dbReference type="InterPro" id="IPR007527">
    <property type="entry name" value="Znf_SWIM"/>
</dbReference>
<gene>
    <name evidence="4" type="ORF">BS50DRAFT_633527</name>
</gene>